<organism evidence="4 5">
    <name type="scientific">Streptomyces phyllanthi</name>
    <dbReference type="NCBI Taxonomy" id="1803180"/>
    <lineage>
        <taxon>Bacteria</taxon>
        <taxon>Bacillati</taxon>
        <taxon>Actinomycetota</taxon>
        <taxon>Actinomycetes</taxon>
        <taxon>Kitasatosporales</taxon>
        <taxon>Streptomycetaceae</taxon>
        <taxon>Streptomyces</taxon>
    </lineage>
</organism>
<dbReference type="EMBL" id="VJZE01000535">
    <property type="protein sequence ID" value="MPY45904.1"/>
    <property type="molecule type" value="Genomic_DNA"/>
</dbReference>
<evidence type="ECO:0000256" key="2">
    <source>
        <dbReference type="ARBA" id="ARBA00022729"/>
    </source>
</evidence>
<dbReference type="GO" id="GO:0030246">
    <property type="term" value="F:carbohydrate binding"/>
    <property type="evidence" value="ECO:0007669"/>
    <property type="project" value="TreeGrafter"/>
</dbReference>
<gene>
    <name evidence="4" type="ORF">FNH04_40185</name>
</gene>
<evidence type="ECO:0000259" key="3">
    <source>
        <dbReference type="Pfam" id="PF13407"/>
    </source>
</evidence>
<keyword evidence="5" id="KW-1185">Reference proteome</keyword>
<dbReference type="AlphaFoldDB" id="A0A5N8WHE7"/>
<protein>
    <submittedName>
        <fullName evidence="4">Sugar ABC transporter substrate-binding protein</fullName>
    </submittedName>
</protein>
<reference evidence="4 5" key="1">
    <citation type="submission" date="2019-07" db="EMBL/GenBank/DDBJ databases">
        <title>New species of Amycolatopsis and Streptomyces.</title>
        <authorList>
            <person name="Duangmal K."/>
            <person name="Teo W.F.A."/>
            <person name="Lipun K."/>
        </authorList>
    </citation>
    <scope>NUCLEOTIDE SEQUENCE [LARGE SCALE GENOMIC DNA]</scope>
    <source>
        <strain evidence="4 5">TISTR 2346</strain>
    </source>
</reference>
<dbReference type="InterPro" id="IPR025997">
    <property type="entry name" value="SBP_2_dom"/>
</dbReference>
<dbReference type="OrthoDB" id="9773673at2"/>
<dbReference type="Gene3D" id="3.40.50.2300">
    <property type="match status" value="2"/>
</dbReference>
<dbReference type="Proteomes" id="UP000326979">
    <property type="component" value="Unassembled WGS sequence"/>
</dbReference>
<comment type="subcellular location">
    <subcellularLocation>
        <location evidence="1">Cell envelope</location>
    </subcellularLocation>
</comment>
<dbReference type="PANTHER" id="PTHR30036:SF1">
    <property type="entry name" value="D-XYLOSE-BINDING PERIPLASMIC PROTEIN"/>
    <property type="match status" value="1"/>
</dbReference>
<proteinExistence type="predicted"/>
<dbReference type="GO" id="GO:0030288">
    <property type="term" value="C:outer membrane-bounded periplasmic space"/>
    <property type="evidence" value="ECO:0007669"/>
    <property type="project" value="TreeGrafter"/>
</dbReference>
<comment type="caution">
    <text evidence="4">The sequence shown here is derived from an EMBL/GenBank/DDBJ whole genome shotgun (WGS) entry which is preliminary data.</text>
</comment>
<dbReference type="Pfam" id="PF13407">
    <property type="entry name" value="Peripla_BP_4"/>
    <property type="match status" value="1"/>
</dbReference>
<dbReference type="SUPFAM" id="SSF53822">
    <property type="entry name" value="Periplasmic binding protein-like I"/>
    <property type="match status" value="1"/>
</dbReference>
<keyword evidence="2" id="KW-0732">Signal</keyword>
<name>A0A5N8WHE7_9ACTN</name>
<dbReference type="InterPro" id="IPR028082">
    <property type="entry name" value="Peripla_BP_I"/>
</dbReference>
<dbReference type="InterPro" id="IPR050555">
    <property type="entry name" value="Bact_Solute-Bind_Prot2"/>
</dbReference>
<evidence type="ECO:0000313" key="5">
    <source>
        <dbReference type="Proteomes" id="UP000326979"/>
    </source>
</evidence>
<dbReference type="PANTHER" id="PTHR30036">
    <property type="entry name" value="D-XYLOSE-BINDING PERIPLASMIC PROTEIN"/>
    <property type="match status" value="1"/>
</dbReference>
<evidence type="ECO:0000256" key="1">
    <source>
        <dbReference type="ARBA" id="ARBA00004196"/>
    </source>
</evidence>
<feature type="domain" description="Periplasmic binding protein" evidence="3">
    <location>
        <begin position="64"/>
        <end position="323"/>
    </location>
</feature>
<sequence>MLPHARKAPDVNARTPHKTAVRRCAIALTASASALLLTSCGVLDSVAGGSSSATPKRGNDITVGLLLPDKETTRFEKFDYPLIKKRVASLTENKGKVRYANAEASAARQNKQLEEMIAAKVDVLLVDAVDAKTIAAGIEKAKDADIPVIAYDRLAEGPIDAYVSHDNELVGEVQGRALVEALGSKASTSRIVMMNGSLADPNTARFKQGALSELDGKVVIAKQYDTREWLPEVAKTNMEKAIKSIGLSRIAAVYSANDGMAGAVIDALKEAGVSKVPPVTGQDADLPAVQRIVSGEQYMSVYKSFLLEANAAADMAVARVQGRSIEFDALTRDTVENPAGDRIPSSLVPVVALTKDNIEETVIRDGVYAVDDICTPEYEADCEAIGLE</sequence>
<evidence type="ECO:0000313" key="4">
    <source>
        <dbReference type="EMBL" id="MPY45904.1"/>
    </source>
</evidence>
<accession>A0A5N8WHE7</accession>